<accession>A0A8H3D0A0</accession>
<dbReference type="AlphaFoldDB" id="A0A8H3D0A0"/>
<comment type="caution">
    <text evidence="1">The sequence shown here is derived from an EMBL/GenBank/DDBJ whole genome shotgun (WGS) entry which is preliminary data.</text>
</comment>
<dbReference type="Proteomes" id="UP000663853">
    <property type="component" value="Unassembled WGS sequence"/>
</dbReference>
<gene>
    <name evidence="1" type="ORF">RDB_LOCUS116590</name>
</gene>
<protein>
    <submittedName>
        <fullName evidence="1">Uncharacterized protein</fullName>
    </submittedName>
</protein>
<name>A0A8H3D0A0_9AGAM</name>
<evidence type="ECO:0000313" key="2">
    <source>
        <dbReference type="Proteomes" id="UP000663853"/>
    </source>
</evidence>
<organism evidence="1 2">
    <name type="scientific">Rhizoctonia solani</name>
    <dbReference type="NCBI Taxonomy" id="456999"/>
    <lineage>
        <taxon>Eukaryota</taxon>
        <taxon>Fungi</taxon>
        <taxon>Dikarya</taxon>
        <taxon>Basidiomycota</taxon>
        <taxon>Agaricomycotina</taxon>
        <taxon>Agaricomycetes</taxon>
        <taxon>Cantharellales</taxon>
        <taxon>Ceratobasidiaceae</taxon>
        <taxon>Rhizoctonia</taxon>
    </lineage>
</organism>
<sequence length="200" mass="22398">MIQDDEGTRPQLVHVQRIRGPSAISQLFRHSFGSLFKPSPTKALDMHRRDYRAVADAHEFVSRNYRTGDQVILVAHQAYYGDRVIKAMEIFAGHLYDGTTPGEPTRAQPEAAKSAPGMRIPIHAVVAIWLASSMESKSSLSDQLKSRFPAAIERVICCKESDSDFWSCSTVFDLDGGIVSREVELSHRDRRFGLLTTGHR</sequence>
<evidence type="ECO:0000313" key="1">
    <source>
        <dbReference type="EMBL" id="CAE6503883.1"/>
    </source>
</evidence>
<dbReference type="EMBL" id="CAJMXA010003571">
    <property type="protein sequence ID" value="CAE6503883.1"/>
    <property type="molecule type" value="Genomic_DNA"/>
</dbReference>
<reference evidence="1" key="1">
    <citation type="submission" date="2021-01" db="EMBL/GenBank/DDBJ databases">
        <authorList>
            <person name="Kaushik A."/>
        </authorList>
    </citation>
    <scope>NUCLEOTIDE SEQUENCE</scope>
    <source>
        <strain evidence="1">AG6-10EEA</strain>
    </source>
</reference>
<proteinExistence type="predicted"/>